<evidence type="ECO:0000256" key="2">
    <source>
        <dbReference type="ARBA" id="ARBA00022692"/>
    </source>
</evidence>
<evidence type="ECO:0000259" key="8">
    <source>
        <dbReference type="Pfam" id="PF20684"/>
    </source>
</evidence>
<name>A0A427YXG9_9TREE</name>
<feature type="domain" description="Rhodopsin" evidence="8">
    <location>
        <begin position="28"/>
        <end position="143"/>
    </location>
</feature>
<accession>A0A427YXG9</accession>
<keyword evidence="3 7" id="KW-1133">Transmembrane helix</keyword>
<dbReference type="STRING" id="1890683.A0A427YXG9"/>
<feature type="transmembrane region" description="Helical" evidence="7">
    <location>
        <begin position="147"/>
        <end position="168"/>
    </location>
</feature>
<evidence type="ECO:0000256" key="4">
    <source>
        <dbReference type="ARBA" id="ARBA00023136"/>
    </source>
</evidence>
<reference evidence="9 10" key="1">
    <citation type="submission" date="2018-11" db="EMBL/GenBank/DDBJ databases">
        <title>Genome sequence of Saitozyma podzolica DSM 27192.</title>
        <authorList>
            <person name="Aliyu H."/>
            <person name="Gorte O."/>
            <person name="Ochsenreither K."/>
        </authorList>
    </citation>
    <scope>NUCLEOTIDE SEQUENCE [LARGE SCALE GENOMIC DNA]</scope>
    <source>
        <strain evidence="9 10">DSM 27192</strain>
    </source>
</reference>
<feature type="transmembrane region" description="Helical" evidence="7">
    <location>
        <begin position="44"/>
        <end position="63"/>
    </location>
</feature>
<feature type="region of interest" description="Disordered" evidence="6">
    <location>
        <begin position="214"/>
        <end position="233"/>
    </location>
</feature>
<proteinExistence type="inferred from homology"/>
<feature type="transmembrane region" description="Helical" evidence="7">
    <location>
        <begin position="12"/>
        <end position="32"/>
    </location>
</feature>
<evidence type="ECO:0000256" key="3">
    <source>
        <dbReference type="ARBA" id="ARBA00022989"/>
    </source>
</evidence>
<evidence type="ECO:0000256" key="1">
    <source>
        <dbReference type="ARBA" id="ARBA00004141"/>
    </source>
</evidence>
<evidence type="ECO:0000256" key="5">
    <source>
        <dbReference type="ARBA" id="ARBA00038359"/>
    </source>
</evidence>
<comment type="similarity">
    <text evidence="5">Belongs to the SAT4 family.</text>
</comment>
<keyword evidence="4 7" id="KW-0472">Membrane</keyword>
<dbReference type="EMBL" id="RSCD01000001">
    <property type="protein sequence ID" value="RSH95780.1"/>
    <property type="molecule type" value="Genomic_DNA"/>
</dbReference>
<feature type="region of interest" description="Disordered" evidence="6">
    <location>
        <begin position="280"/>
        <end position="308"/>
    </location>
</feature>
<evidence type="ECO:0000256" key="7">
    <source>
        <dbReference type="SAM" id="Phobius"/>
    </source>
</evidence>
<comment type="subcellular location">
    <subcellularLocation>
        <location evidence="1">Membrane</location>
        <topology evidence="1">Multi-pass membrane protein</topology>
    </subcellularLocation>
</comment>
<evidence type="ECO:0000313" key="10">
    <source>
        <dbReference type="Proteomes" id="UP000279259"/>
    </source>
</evidence>
<keyword evidence="2 7" id="KW-0812">Transmembrane</keyword>
<dbReference type="InterPro" id="IPR049326">
    <property type="entry name" value="Rhodopsin_dom_fungi"/>
</dbReference>
<dbReference type="PANTHER" id="PTHR33048">
    <property type="entry name" value="PTH11-LIKE INTEGRAL MEMBRANE PROTEIN (AFU_ORTHOLOGUE AFUA_5G11245)"/>
    <property type="match status" value="1"/>
</dbReference>
<feature type="transmembrane region" description="Helical" evidence="7">
    <location>
        <begin position="105"/>
        <end position="127"/>
    </location>
</feature>
<dbReference type="OrthoDB" id="5077564at2759"/>
<organism evidence="9 10">
    <name type="scientific">Saitozyma podzolica</name>
    <dbReference type="NCBI Taxonomy" id="1890683"/>
    <lineage>
        <taxon>Eukaryota</taxon>
        <taxon>Fungi</taxon>
        <taxon>Dikarya</taxon>
        <taxon>Basidiomycota</taxon>
        <taxon>Agaricomycotina</taxon>
        <taxon>Tremellomycetes</taxon>
        <taxon>Tremellales</taxon>
        <taxon>Trimorphomycetaceae</taxon>
        <taxon>Saitozyma</taxon>
    </lineage>
</organism>
<dbReference type="Pfam" id="PF20684">
    <property type="entry name" value="Fung_rhodopsin"/>
    <property type="match status" value="1"/>
</dbReference>
<dbReference type="PANTHER" id="PTHR33048:SF124">
    <property type="entry name" value="INTEGRAL MEMBRANE PROTEIN"/>
    <property type="match status" value="1"/>
</dbReference>
<dbReference type="GO" id="GO:0016020">
    <property type="term" value="C:membrane"/>
    <property type="evidence" value="ECO:0007669"/>
    <property type="project" value="UniProtKB-SubCell"/>
</dbReference>
<sequence length="308" mass="34057">MEVLNNRGTNVFVVTLVLIILATIFIVLRLISKWGLTRKATSDDFVAIISWLFAIGLLILPQWENPFERSIYAFTIFYNLAIMAAKTAMLILYQHMATAHPFLRYASLFVMAVVNIAGIVLIILDIFQYHPIPAAFNEIDGTCGKVILVATFIVGGFVTIVDVVRIVYLQGALKEERQINPSASITATTRPAELHLPSELLPHVVCRRGPGHARHAQAAARAPRTPSPERDARVAPRLRHQGFAILRRGPIRRVAHVASVTDDVPEQPTDAEDGMMDFYDMRASESRPEARRIPGSSCPSAAARRGAD</sequence>
<protein>
    <recommendedName>
        <fullName evidence="8">Rhodopsin domain-containing protein</fullName>
    </recommendedName>
</protein>
<evidence type="ECO:0000256" key="6">
    <source>
        <dbReference type="SAM" id="MobiDB-lite"/>
    </source>
</evidence>
<dbReference type="Proteomes" id="UP000279259">
    <property type="component" value="Unassembled WGS sequence"/>
</dbReference>
<feature type="compositionally biased region" description="Basic and acidic residues" evidence="6">
    <location>
        <begin position="280"/>
        <end position="292"/>
    </location>
</feature>
<feature type="transmembrane region" description="Helical" evidence="7">
    <location>
        <begin position="69"/>
        <end position="93"/>
    </location>
</feature>
<comment type="caution">
    <text evidence="9">The sequence shown here is derived from an EMBL/GenBank/DDBJ whole genome shotgun (WGS) entry which is preliminary data.</text>
</comment>
<dbReference type="AlphaFoldDB" id="A0A427YXG9"/>
<gene>
    <name evidence="9" type="ORF">EHS25_000872</name>
</gene>
<keyword evidence="10" id="KW-1185">Reference proteome</keyword>
<dbReference type="InterPro" id="IPR052337">
    <property type="entry name" value="SAT4-like"/>
</dbReference>
<evidence type="ECO:0000313" key="9">
    <source>
        <dbReference type="EMBL" id="RSH95780.1"/>
    </source>
</evidence>